<keyword evidence="3" id="KW-1185">Reference proteome</keyword>
<gene>
    <name evidence="2" type="ORF">LSAA_8660</name>
</gene>
<dbReference type="EMBL" id="HG994583">
    <property type="protein sequence ID" value="CAF2922941.1"/>
    <property type="molecule type" value="Genomic_DNA"/>
</dbReference>
<dbReference type="AlphaFoldDB" id="A0A7R8CT52"/>
<evidence type="ECO:0000256" key="1">
    <source>
        <dbReference type="SAM" id="MobiDB-lite"/>
    </source>
</evidence>
<feature type="compositionally biased region" description="Basic residues" evidence="1">
    <location>
        <begin position="159"/>
        <end position="170"/>
    </location>
</feature>
<name>A0A7R8CT52_LEPSM</name>
<dbReference type="Proteomes" id="UP000675881">
    <property type="component" value="Chromosome 4"/>
</dbReference>
<reference evidence="2" key="1">
    <citation type="submission" date="2021-02" db="EMBL/GenBank/DDBJ databases">
        <authorList>
            <person name="Bekaert M."/>
        </authorList>
    </citation>
    <scope>NUCLEOTIDE SEQUENCE</scope>
    <source>
        <strain evidence="2">IoA-00</strain>
    </source>
</reference>
<protein>
    <submittedName>
        <fullName evidence="2">(salmon louse) hypothetical protein</fullName>
    </submittedName>
</protein>
<accession>A0A7R8CT52</accession>
<evidence type="ECO:0000313" key="2">
    <source>
        <dbReference type="EMBL" id="CAF2922941.1"/>
    </source>
</evidence>
<feature type="region of interest" description="Disordered" evidence="1">
    <location>
        <begin position="158"/>
        <end position="192"/>
    </location>
</feature>
<feature type="compositionally biased region" description="Basic and acidic residues" evidence="1">
    <location>
        <begin position="171"/>
        <end position="192"/>
    </location>
</feature>
<evidence type="ECO:0000313" key="3">
    <source>
        <dbReference type="Proteomes" id="UP000675881"/>
    </source>
</evidence>
<organism evidence="2 3">
    <name type="scientific">Lepeophtheirus salmonis</name>
    <name type="common">Salmon louse</name>
    <name type="synonym">Caligus salmonis</name>
    <dbReference type="NCBI Taxonomy" id="72036"/>
    <lineage>
        <taxon>Eukaryota</taxon>
        <taxon>Metazoa</taxon>
        <taxon>Ecdysozoa</taxon>
        <taxon>Arthropoda</taxon>
        <taxon>Crustacea</taxon>
        <taxon>Multicrustacea</taxon>
        <taxon>Hexanauplia</taxon>
        <taxon>Copepoda</taxon>
        <taxon>Siphonostomatoida</taxon>
        <taxon>Caligidae</taxon>
        <taxon>Lepeophtheirus</taxon>
    </lineage>
</organism>
<proteinExistence type="predicted"/>
<sequence length="192" mass="22396">MQTEDTELLKAITQPKFLFIANMTHQMLILLDPPNTALQAKSTDLYTGVRLIQSALKYVVKLRCDLQFDTIWEKFSQDRQTTETPAAPSQKRATTLSHLSDQMWWTPHLVTVKRNQKRRMGVKDSGYYRSEDFLNTNKLRPMFDLIGIEMKEAVFAGTQKKHVPQKKRRSHPDGYEEGHPQEVNYRVERDTV</sequence>